<gene>
    <name evidence="11" type="ORF">A3J30_01795</name>
</gene>
<organism evidence="11 12">
    <name type="scientific">Candidatus Wildermuthbacteria bacterium RIFCSPLOWO2_02_FULL_47_9c</name>
    <dbReference type="NCBI Taxonomy" id="1802466"/>
    <lineage>
        <taxon>Bacteria</taxon>
        <taxon>Candidatus Wildermuthiibacteriota</taxon>
    </lineage>
</organism>
<comment type="caution">
    <text evidence="11">The sequence shown here is derived from an EMBL/GenBank/DDBJ whole genome shotgun (WGS) entry which is preliminary data.</text>
</comment>
<evidence type="ECO:0000256" key="1">
    <source>
        <dbReference type="ARBA" id="ARBA00004496"/>
    </source>
</evidence>
<dbReference type="GO" id="GO:0005524">
    <property type="term" value="F:ATP binding"/>
    <property type="evidence" value="ECO:0007669"/>
    <property type="project" value="UniProtKB-KW"/>
</dbReference>
<keyword evidence="7" id="KW-0547">Nucleotide-binding</keyword>
<evidence type="ECO:0000256" key="8">
    <source>
        <dbReference type="ARBA" id="ARBA00022840"/>
    </source>
</evidence>
<evidence type="ECO:0000256" key="4">
    <source>
        <dbReference type="ARBA" id="ARBA00022490"/>
    </source>
</evidence>
<evidence type="ECO:0000313" key="12">
    <source>
        <dbReference type="Proteomes" id="UP000178222"/>
    </source>
</evidence>
<dbReference type="EMBL" id="MHUL01000037">
    <property type="protein sequence ID" value="OHA76242.1"/>
    <property type="molecule type" value="Genomic_DNA"/>
</dbReference>
<dbReference type="SUPFAM" id="SSF52540">
    <property type="entry name" value="P-loop containing nucleoside triphosphate hydrolases"/>
    <property type="match status" value="1"/>
</dbReference>
<protein>
    <recommendedName>
        <fullName evidence="3">tRNA threonylcarbamoyladenosine biosynthesis protein TsaE</fullName>
    </recommendedName>
    <alternativeName>
        <fullName evidence="10">t(6)A37 threonylcarbamoyladenosine biosynthesis protein TsaE</fullName>
    </alternativeName>
</protein>
<name>A0A1G2RVD1_9BACT</name>
<evidence type="ECO:0000256" key="9">
    <source>
        <dbReference type="ARBA" id="ARBA00022842"/>
    </source>
</evidence>
<accession>A0A1G2RVD1</accession>
<evidence type="ECO:0000256" key="10">
    <source>
        <dbReference type="ARBA" id="ARBA00032441"/>
    </source>
</evidence>
<evidence type="ECO:0000256" key="5">
    <source>
        <dbReference type="ARBA" id="ARBA00022694"/>
    </source>
</evidence>
<dbReference type="Pfam" id="PF02367">
    <property type="entry name" value="TsaE"/>
    <property type="match status" value="1"/>
</dbReference>
<dbReference type="GO" id="GO:0002949">
    <property type="term" value="P:tRNA threonylcarbamoyladenosine modification"/>
    <property type="evidence" value="ECO:0007669"/>
    <property type="project" value="InterPro"/>
</dbReference>
<keyword evidence="8" id="KW-0067">ATP-binding</keyword>
<dbReference type="GO" id="GO:0046872">
    <property type="term" value="F:metal ion binding"/>
    <property type="evidence" value="ECO:0007669"/>
    <property type="project" value="UniProtKB-KW"/>
</dbReference>
<evidence type="ECO:0000256" key="7">
    <source>
        <dbReference type="ARBA" id="ARBA00022741"/>
    </source>
</evidence>
<dbReference type="PANTHER" id="PTHR33540:SF2">
    <property type="entry name" value="TRNA THREONYLCARBAMOYLADENOSINE BIOSYNTHESIS PROTEIN TSAE"/>
    <property type="match status" value="1"/>
</dbReference>
<comment type="subcellular location">
    <subcellularLocation>
        <location evidence="1">Cytoplasm</location>
    </subcellularLocation>
</comment>
<keyword evidence="9" id="KW-0460">Magnesium</keyword>
<keyword evidence="4" id="KW-0963">Cytoplasm</keyword>
<keyword evidence="6" id="KW-0479">Metal-binding</keyword>
<evidence type="ECO:0000256" key="3">
    <source>
        <dbReference type="ARBA" id="ARBA00019010"/>
    </source>
</evidence>
<sequence length="163" mass="18735">MKKSTTKIETRSSEETKKVARQFVKQLFEKQPKAERARVIALQGELGSGKTTFIQSVARGLGIKEKVLSPTFVIVKSYSLSRAAYGIRNLYHVDCYRLKGPKELKELGWDSIVSDPRNLILIEWPERILKILPEDITILKFLIKGEKEREIAIWRKNGKYSSL</sequence>
<dbReference type="GO" id="GO:0016740">
    <property type="term" value="F:transferase activity"/>
    <property type="evidence" value="ECO:0007669"/>
    <property type="project" value="UniProtKB-KW"/>
</dbReference>
<dbReference type="Proteomes" id="UP000178222">
    <property type="component" value="Unassembled WGS sequence"/>
</dbReference>
<dbReference type="Gene3D" id="3.40.50.300">
    <property type="entry name" value="P-loop containing nucleotide triphosphate hydrolases"/>
    <property type="match status" value="1"/>
</dbReference>
<dbReference type="PANTHER" id="PTHR33540">
    <property type="entry name" value="TRNA THREONYLCARBAMOYLADENOSINE BIOSYNTHESIS PROTEIN TSAE"/>
    <property type="match status" value="1"/>
</dbReference>
<dbReference type="InterPro" id="IPR003442">
    <property type="entry name" value="T6A_TsaE"/>
</dbReference>
<evidence type="ECO:0000256" key="6">
    <source>
        <dbReference type="ARBA" id="ARBA00022723"/>
    </source>
</evidence>
<evidence type="ECO:0000256" key="2">
    <source>
        <dbReference type="ARBA" id="ARBA00007599"/>
    </source>
</evidence>
<evidence type="ECO:0000313" key="11">
    <source>
        <dbReference type="EMBL" id="OHA76242.1"/>
    </source>
</evidence>
<comment type="similarity">
    <text evidence="2">Belongs to the TsaE family.</text>
</comment>
<proteinExistence type="inferred from homology"/>
<dbReference type="InterPro" id="IPR027417">
    <property type="entry name" value="P-loop_NTPase"/>
</dbReference>
<dbReference type="AlphaFoldDB" id="A0A1G2RVD1"/>
<keyword evidence="11" id="KW-0808">Transferase</keyword>
<dbReference type="GO" id="GO:0005737">
    <property type="term" value="C:cytoplasm"/>
    <property type="evidence" value="ECO:0007669"/>
    <property type="project" value="UniProtKB-SubCell"/>
</dbReference>
<keyword evidence="5" id="KW-0819">tRNA processing</keyword>
<dbReference type="NCBIfam" id="TIGR00150">
    <property type="entry name" value="T6A_YjeE"/>
    <property type="match status" value="1"/>
</dbReference>
<reference evidence="11 12" key="1">
    <citation type="journal article" date="2016" name="Nat. Commun.">
        <title>Thousands of microbial genomes shed light on interconnected biogeochemical processes in an aquifer system.</title>
        <authorList>
            <person name="Anantharaman K."/>
            <person name="Brown C.T."/>
            <person name="Hug L.A."/>
            <person name="Sharon I."/>
            <person name="Castelle C.J."/>
            <person name="Probst A.J."/>
            <person name="Thomas B.C."/>
            <person name="Singh A."/>
            <person name="Wilkins M.J."/>
            <person name="Karaoz U."/>
            <person name="Brodie E.L."/>
            <person name="Williams K.H."/>
            <person name="Hubbard S.S."/>
            <person name="Banfield J.F."/>
        </authorList>
    </citation>
    <scope>NUCLEOTIDE SEQUENCE [LARGE SCALE GENOMIC DNA]</scope>
</reference>